<dbReference type="InterPro" id="IPR013328">
    <property type="entry name" value="6PGD_dom2"/>
</dbReference>
<evidence type="ECO:0000313" key="7">
    <source>
        <dbReference type="EMBL" id="RNL77805.1"/>
    </source>
</evidence>
<dbReference type="GO" id="GO:0050661">
    <property type="term" value="F:NADP binding"/>
    <property type="evidence" value="ECO:0007669"/>
    <property type="project" value="InterPro"/>
</dbReference>
<proteinExistence type="inferred from homology"/>
<evidence type="ECO:0000256" key="1">
    <source>
        <dbReference type="ARBA" id="ARBA00009080"/>
    </source>
</evidence>
<dbReference type="InterPro" id="IPR015815">
    <property type="entry name" value="HIBADH-related"/>
</dbReference>
<reference evidence="7 8" key="1">
    <citation type="submission" date="2018-11" db="EMBL/GenBank/DDBJ databases">
        <authorList>
            <person name="Li F."/>
        </authorList>
    </citation>
    <scope>NUCLEOTIDE SEQUENCE [LARGE SCALE GENOMIC DNA]</scope>
    <source>
        <strain evidence="7 8">KIS18-7</strain>
    </source>
</reference>
<dbReference type="AlphaFoldDB" id="A0A3N0DQ96"/>
<sequence>MGLGNIGKPMALRLTKWEGGLTVFDIAPEPLAELETAGAKVAGSVAELAADCSVISIMVNTDDQVRDVMGQILGAAKPGTALVVHSTISPDLPPRLEDLGGRHDLLVVDAPVSGGAMGAADGTLAIMVGGSDAAFDAVRGPLGLMGTEVVHCGPIGNGTAAKLARNLLHFVAFTATGEALRLAEAAGIDLQALGRIVRHTDSITGGPGAIMHRDTTQELAPDDFWVSIFSHVRAIGEKDLSHAIELADRLGVDVPMAHFALDHLSAALGLPKED</sequence>
<dbReference type="Gene3D" id="3.40.50.720">
    <property type="entry name" value="NAD(P)-binding Rossmann-like Domain"/>
    <property type="match status" value="1"/>
</dbReference>
<dbReference type="InterPro" id="IPR036291">
    <property type="entry name" value="NAD(P)-bd_dom_sf"/>
</dbReference>
<evidence type="ECO:0000259" key="5">
    <source>
        <dbReference type="Pfam" id="PF03446"/>
    </source>
</evidence>
<dbReference type="PANTHER" id="PTHR43060:SF15">
    <property type="entry name" value="3-HYDROXYISOBUTYRATE DEHYDROGENASE-LIKE 1, MITOCHONDRIAL-RELATED"/>
    <property type="match status" value="1"/>
</dbReference>
<feature type="domain" description="6-phosphogluconate dehydrogenase NADP-binding" evidence="5">
    <location>
        <begin position="2"/>
        <end position="153"/>
    </location>
</feature>
<evidence type="ECO:0000256" key="3">
    <source>
        <dbReference type="ARBA" id="ARBA00023027"/>
    </source>
</evidence>
<evidence type="ECO:0000313" key="8">
    <source>
        <dbReference type="Proteomes" id="UP000277094"/>
    </source>
</evidence>
<evidence type="ECO:0000259" key="6">
    <source>
        <dbReference type="Pfam" id="PF14833"/>
    </source>
</evidence>
<feature type="active site" evidence="4">
    <location>
        <position position="162"/>
    </location>
</feature>
<evidence type="ECO:0000256" key="2">
    <source>
        <dbReference type="ARBA" id="ARBA00023002"/>
    </source>
</evidence>
<dbReference type="OrthoDB" id="5176214at2"/>
<accession>A0A3N0DQ96</accession>
<protein>
    <submittedName>
        <fullName evidence="7">NAD(P)-dependent oxidoreductase</fullName>
    </submittedName>
</protein>
<dbReference type="InterPro" id="IPR029154">
    <property type="entry name" value="HIBADH-like_NADP-bd"/>
</dbReference>
<comment type="similarity">
    <text evidence="1">Belongs to the HIBADH-related family.</text>
</comment>
<dbReference type="InterPro" id="IPR006115">
    <property type="entry name" value="6PGDH_NADP-bd"/>
</dbReference>
<dbReference type="Proteomes" id="UP000277094">
    <property type="component" value="Unassembled WGS sequence"/>
</dbReference>
<dbReference type="GO" id="GO:0016491">
    <property type="term" value="F:oxidoreductase activity"/>
    <property type="evidence" value="ECO:0007669"/>
    <property type="project" value="UniProtKB-KW"/>
</dbReference>
<dbReference type="EMBL" id="RJSG01000003">
    <property type="protein sequence ID" value="RNL77805.1"/>
    <property type="molecule type" value="Genomic_DNA"/>
</dbReference>
<dbReference type="Pfam" id="PF14833">
    <property type="entry name" value="NAD_binding_11"/>
    <property type="match status" value="1"/>
</dbReference>
<name>A0A3N0DQ96_9ACTN</name>
<keyword evidence="8" id="KW-1185">Reference proteome</keyword>
<dbReference type="Pfam" id="PF03446">
    <property type="entry name" value="NAD_binding_2"/>
    <property type="match status" value="1"/>
</dbReference>
<feature type="domain" description="3-hydroxyisobutyrate dehydrogenase-like NAD-binding" evidence="6">
    <location>
        <begin position="156"/>
        <end position="266"/>
    </location>
</feature>
<gene>
    <name evidence="7" type="ORF">EFL95_16210</name>
</gene>
<dbReference type="PANTHER" id="PTHR43060">
    <property type="entry name" value="3-HYDROXYISOBUTYRATE DEHYDROGENASE-LIKE 1, MITOCHONDRIAL-RELATED"/>
    <property type="match status" value="1"/>
</dbReference>
<dbReference type="PIRSF" id="PIRSF000103">
    <property type="entry name" value="HIBADH"/>
    <property type="match status" value="1"/>
</dbReference>
<organism evidence="7 8">
    <name type="scientific">Nocardioides marmorisolisilvae</name>
    <dbReference type="NCBI Taxonomy" id="1542737"/>
    <lineage>
        <taxon>Bacteria</taxon>
        <taxon>Bacillati</taxon>
        <taxon>Actinomycetota</taxon>
        <taxon>Actinomycetes</taxon>
        <taxon>Propionibacteriales</taxon>
        <taxon>Nocardioidaceae</taxon>
        <taxon>Nocardioides</taxon>
    </lineage>
</organism>
<keyword evidence="2" id="KW-0560">Oxidoreductase</keyword>
<dbReference type="GO" id="GO:0051287">
    <property type="term" value="F:NAD binding"/>
    <property type="evidence" value="ECO:0007669"/>
    <property type="project" value="InterPro"/>
</dbReference>
<dbReference type="Gene3D" id="1.10.1040.10">
    <property type="entry name" value="N-(1-d-carboxylethyl)-l-norvaline Dehydrogenase, domain 2"/>
    <property type="match status" value="1"/>
</dbReference>
<comment type="caution">
    <text evidence="7">The sequence shown here is derived from an EMBL/GenBank/DDBJ whole genome shotgun (WGS) entry which is preliminary data.</text>
</comment>
<dbReference type="InterPro" id="IPR008927">
    <property type="entry name" value="6-PGluconate_DH-like_C_sf"/>
</dbReference>
<keyword evidence="3" id="KW-0520">NAD</keyword>
<dbReference type="SUPFAM" id="SSF48179">
    <property type="entry name" value="6-phosphogluconate dehydrogenase C-terminal domain-like"/>
    <property type="match status" value="1"/>
</dbReference>
<dbReference type="SUPFAM" id="SSF51735">
    <property type="entry name" value="NAD(P)-binding Rossmann-fold domains"/>
    <property type="match status" value="1"/>
</dbReference>
<evidence type="ECO:0000256" key="4">
    <source>
        <dbReference type="PIRSR" id="PIRSR000103-1"/>
    </source>
</evidence>